<dbReference type="RefSeq" id="WP_208928607.1">
    <property type="nucleotide sequence ID" value="NZ_CP013655.1"/>
</dbReference>
<evidence type="ECO:0000256" key="1">
    <source>
        <dbReference type="SAM" id="MobiDB-lite"/>
    </source>
</evidence>
<gene>
    <name evidence="4" type="ORF">ATZ35_00990</name>
</gene>
<keyword evidence="2" id="KW-0472">Membrane</keyword>
<dbReference type="Pfam" id="PF16403">
    <property type="entry name" value="Bact_surface_Ig-like"/>
    <property type="match status" value="1"/>
</dbReference>
<proteinExistence type="predicted"/>
<evidence type="ECO:0000313" key="4">
    <source>
        <dbReference type="EMBL" id="ALS35782.1"/>
    </source>
</evidence>
<keyword evidence="2" id="KW-0812">Transmembrane</keyword>
<keyword evidence="2" id="KW-1133">Transmembrane helix</keyword>
<organism evidence="4 5">
    <name type="scientific">Enterococcus rotai</name>
    <dbReference type="NCBI Taxonomy" id="118060"/>
    <lineage>
        <taxon>Bacteria</taxon>
        <taxon>Bacillati</taxon>
        <taxon>Bacillota</taxon>
        <taxon>Bacilli</taxon>
        <taxon>Lactobacillales</taxon>
        <taxon>Enterococcaceae</taxon>
        <taxon>Enterococcus</taxon>
    </lineage>
</organism>
<dbReference type="InterPro" id="IPR023365">
    <property type="entry name" value="Sortase_dom-sf"/>
</dbReference>
<dbReference type="STRING" id="118060.ATZ35_00990"/>
<evidence type="ECO:0000313" key="5">
    <source>
        <dbReference type="Proteomes" id="UP000067523"/>
    </source>
</evidence>
<keyword evidence="5" id="KW-1185">Reference proteome</keyword>
<sequence>MKKNTIKHTIIIGFISILSIFLLIGGYIFTDAYSRANSLNAKPKKTNITLVKNVPTDKELSKQNVTPKKKQNKDKIVAVNTTKDTIAPTISAPEETVEQNSQVNIYEEVTATDNKDGDLTVKLSADKTLDTSVLGTQIIHYSVTDASGNSGGADRTFTIIPKSEPVVVAATPQAEPQVTEQPAAPAEPAQTEVATTPVAPVAASSSPMTITMNGQTIPYQNGGQGSGQSVIDSNPGGVASTWGGAAVQSGDDGQNTHFIGHNPGAFSTVFSLGSGSQIVVTDANGTPTTYTVRTLLQLDDYGIEVGTGTDYWDLTVGTGGGERVTLQSCVNDNINLFVIAYK</sequence>
<dbReference type="Proteomes" id="UP000067523">
    <property type="component" value="Chromosome"/>
</dbReference>
<feature type="domain" description="Pesticidal crystal protein Cry22Aa Ig-like" evidence="3">
    <location>
        <begin position="108"/>
        <end position="158"/>
    </location>
</feature>
<dbReference type="Gene3D" id="2.60.40.10">
    <property type="entry name" value="Immunoglobulins"/>
    <property type="match status" value="1"/>
</dbReference>
<feature type="transmembrane region" description="Helical" evidence="2">
    <location>
        <begin position="9"/>
        <end position="29"/>
    </location>
</feature>
<dbReference type="EMBL" id="CP013655">
    <property type="protein sequence ID" value="ALS35782.1"/>
    <property type="molecule type" value="Genomic_DNA"/>
</dbReference>
<dbReference type="Gene3D" id="2.40.260.10">
    <property type="entry name" value="Sortase"/>
    <property type="match status" value="1"/>
</dbReference>
<reference evidence="5" key="1">
    <citation type="submission" date="2015-12" db="EMBL/GenBank/DDBJ databases">
        <authorList>
            <person name="Lauer A."/>
            <person name="Humrighouse B."/>
            <person name="Loparev V."/>
            <person name="Shewmaker P.L."/>
            <person name="Whitney A.M."/>
            <person name="McLaughlin R.W."/>
        </authorList>
    </citation>
    <scope>NUCLEOTIDE SEQUENCE [LARGE SCALE GENOMIC DNA]</scope>
    <source>
        <strain evidence="5">LMG 26678</strain>
    </source>
</reference>
<dbReference type="InterPro" id="IPR032179">
    <property type="entry name" value="Cry22Aa_Ig-like"/>
</dbReference>
<name>A0A0U2WKJ9_9ENTE</name>
<accession>A0A0U2WKJ9</accession>
<evidence type="ECO:0000256" key="2">
    <source>
        <dbReference type="SAM" id="Phobius"/>
    </source>
</evidence>
<dbReference type="AlphaFoldDB" id="A0A0U2WKJ9"/>
<dbReference type="KEGG" id="erx:ATZ35_00990"/>
<protein>
    <recommendedName>
        <fullName evidence="3">Pesticidal crystal protein Cry22Aa Ig-like domain-containing protein</fullName>
    </recommendedName>
</protein>
<feature type="region of interest" description="Disordered" evidence="1">
    <location>
        <begin position="172"/>
        <end position="197"/>
    </location>
</feature>
<evidence type="ECO:0000259" key="3">
    <source>
        <dbReference type="Pfam" id="PF16403"/>
    </source>
</evidence>
<dbReference type="InterPro" id="IPR013783">
    <property type="entry name" value="Ig-like_fold"/>
</dbReference>